<dbReference type="Gene3D" id="3.30.1330.90">
    <property type="entry name" value="D-3-phosphoglycerate dehydrogenase, domain 3"/>
    <property type="match status" value="1"/>
</dbReference>
<dbReference type="InterPro" id="IPR051318">
    <property type="entry name" value="Fe-S_L-Ser"/>
</dbReference>
<evidence type="ECO:0000256" key="11">
    <source>
        <dbReference type="ARBA" id="ARBA00049406"/>
    </source>
</evidence>
<dbReference type="SUPFAM" id="SSF143548">
    <property type="entry name" value="Serine metabolism enzymes domain"/>
    <property type="match status" value="1"/>
</dbReference>
<keyword evidence="7" id="KW-0479">Metal-binding</keyword>
<evidence type="ECO:0000256" key="10">
    <source>
        <dbReference type="ARBA" id="ARBA00023239"/>
    </source>
</evidence>
<evidence type="ECO:0000313" key="14">
    <source>
        <dbReference type="EMBL" id="QDV08149.1"/>
    </source>
</evidence>
<evidence type="ECO:0000256" key="5">
    <source>
        <dbReference type="ARBA" id="ARBA00022432"/>
    </source>
</evidence>
<reference evidence="14 15" key="1">
    <citation type="submission" date="2019-02" db="EMBL/GenBank/DDBJ databases">
        <title>Deep-cultivation of Planctomycetes and their phenomic and genomic characterization uncovers novel biology.</title>
        <authorList>
            <person name="Wiegand S."/>
            <person name="Jogler M."/>
            <person name="Boedeker C."/>
            <person name="Pinto D."/>
            <person name="Vollmers J."/>
            <person name="Rivas-Marin E."/>
            <person name="Kohn T."/>
            <person name="Peeters S.H."/>
            <person name="Heuer A."/>
            <person name="Rast P."/>
            <person name="Oberbeckmann S."/>
            <person name="Bunk B."/>
            <person name="Jeske O."/>
            <person name="Meyerdierks A."/>
            <person name="Storesund J.E."/>
            <person name="Kallscheuer N."/>
            <person name="Luecker S."/>
            <person name="Lage O.M."/>
            <person name="Pohl T."/>
            <person name="Merkel B.J."/>
            <person name="Hornburger P."/>
            <person name="Mueller R.-W."/>
            <person name="Bruemmer F."/>
            <person name="Labrenz M."/>
            <person name="Spormann A.M."/>
            <person name="Op den Camp H."/>
            <person name="Overmann J."/>
            <person name="Amann R."/>
            <person name="Jetten M.S.M."/>
            <person name="Mascher T."/>
            <person name="Medema M.H."/>
            <person name="Devos D.P."/>
            <person name="Kaster A.-K."/>
            <person name="Ovreas L."/>
            <person name="Rohde M."/>
            <person name="Galperin M.Y."/>
            <person name="Jogler C."/>
        </authorList>
    </citation>
    <scope>NUCLEOTIDE SEQUENCE [LARGE SCALE GENOMIC DNA]</scope>
    <source>
        <strain evidence="14 15">Poly30</strain>
    </source>
</reference>
<feature type="domain" description="Serine dehydratase-like alpha subunit" evidence="13">
    <location>
        <begin position="239"/>
        <end position="493"/>
    </location>
</feature>
<comment type="cofactor">
    <cofactor evidence="1">
        <name>[4Fe-4S] cluster</name>
        <dbReference type="ChEBI" id="CHEBI:49883"/>
    </cofactor>
</comment>
<dbReference type="AlphaFoldDB" id="A0A518EVN0"/>
<dbReference type="EC" id="4.3.1.17" evidence="4"/>
<dbReference type="RefSeq" id="WP_419190338.1">
    <property type="nucleotide sequence ID" value="NZ_CP036434.1"/>
</dbReference>
<dbReference type="Proteomes" id="UP000320390">
    <property type="component" value="Chromosome"/>
</dbReference>
<gene>
    <name evidence="14" type="primary">sdhA</name>
    <name evidence="14" type="ORF">Poly30_36850</name>
</gene>
<evidence type="ECO:0000313" key="15">
    <source>
        <dbReference type="Proteomes" id="UP000320390"/>
    </source>
</evidence>
<keyword evidence="8" id="KW-0408">Iron</keyword>
<keyword evidence="15" id="KW-1185">Reference proteome</keyword>
<evidence type="ECO:0000256" key="7">
    <source>
        <dbReference type="ARBA" id="ARBA00022723"/>
    </source>
</evidence>
<dbReference type="PANTHER" id="PTHR30182">
    <property type="entry name" value="L-SERINE DEHYDRATASE"/>
    <property type="match status" value="1"/>
</dbReference>
<keyword evidence="10 14" id="KW-0456">Lyase</keyword>
<dbReference type="PANTHER" id="PTHR30182:SF1">
    <property type="entry name" value="L-SERINE DEHYDRATASE 1"/>
    <property type="match status" value="1"/>
</dbReference>
<keyword evidence="9" id="KW-0411">Iron-sulfur</keyword>
<evidence type="ECO:0000256" key="1">
    <source>
        <dbReference type="ARBA" id="ARBA00001966"/>
    </source>
</evidence>
<comment type="pathway">
    <text evidence="2">Carbohydrate biosynthesis; gluconeogenesis.</text>
</comment>
<protein>
    <recommendedName>
        <fullName evidence="4">L-serine ammonia-lyase</fullName>
        <ecNumber evidence="4">4.3.1.17</ecNumber>
    </recommendedName>
</protein>
<dbReference type="EMBL" id="CP036434">
    <property type="protein sequence ID" value="QDV08149.1"/>
    <property type="molecule type" value="Genomic_DNA"/>
</dbReference>
<keyword evidence="5" id="KW-0312">Gluconeogenesis</keyword>
<evidence type="ECO:0000256" key="2">
    <source>
        <dbReference type="ARBA" id="ARBA00004742"/>
    </source>
</evidence>
<keyword evidence="6" id="KW-0004">4Fe-4S</keyword>
<organism evidence="14 15">
    <name type="scientific">Saltatorellus ferox</name>
    <dbReference type="NCBI Taxonomy" id="2528018"/>
    <lineage>
        <taxon>Bacteria</taxon>
        <taxon>Pseudomonadati</taxon>
        <taxon>Planctomycetota</taxon>
        <taxon>Planctomycetia</taxon>
        <taxon>Planctomycetia incertae sedis</taxon>
        <taxon>Saltatorellus</taxon>
    </lineage>
</organism>
<comment type="similarity">
    <text evidence="3">Belongs to the iron-sulfur dependent L-serine dehydratase family.</text>
</comment>
<name>A0A518EVN0_9BACT</name>
<evidence type="ECO:0000256" key="9">
    <source>
        <dbReference type="ARBA" id="ARBA00023014"/>
    </source>
</evidence>
<dbReference type="GO" id="GO:0003941">
    <property type="term" value="F:L-serine ammonia-lyase activity"/>
    <property type="evidence" value="ECO:0007669"/>
    <property type="project" value="UniProtKB-EC"/>
</dbReference>
<evidence type="ECO:0000259" key="13">
    <source>
        <dbReference type="Pfam" id="PF03313"/>
    </source>
</evidence>
<evidence type="ECO:0000256" key="4">
    <source>
        <dbReference type="ARBA" id="ARBA00012093"/>
    </source>
</evidence>
<evidence type="ECO:0000256" key="8">
    <source>
        <dbReference type="ARBA" id="ARBA00023004"/>
    </source>
</evidence>
<evidence type="ECO:0000256" key="6">
    <source>
        <dbReference type="ARBA" id="ARBA00022485"/>
    </source>
</evidence>
<dbReference type="InterPro" id="IPR005130">
    <property type="entry name" value="Ser_deHydtase-like_asu"/>
</dbReference>
<comment type="catalytic activity">
    <reaction evidence="11">
        <text>L-serine = pyruvate + NH4(+)</text>
        <dbReference type="Rhea" id="RHEA:19169"/>
        <dbReference type="ChEBI" id="CHEBI:15361"/>
        <dbReference type="ChEBI" id="CHEBI:28938"/>
        <dbReference type="ChEBI" id="CHEBI:33384"/>
        <dbReference type="EC" id="4.3.1.17"/>
    </reaction>
</comment>
<sequence length="515" mass="53475">MATQLPPSIFNDALGPVMRGPSSSHSAASVRIARIARDLCGGQPDSVLIQFDTEGSLATTHDSQGSDIGLFGGLLGWDADDERLGRSRQALDDAGVKLEMRIETLNDPHPNTYRLTLEKDGVTTRLVALSTGGGMIEVVEIDGARVSLHGDCTVTLLDVDRHASQVAASLESAHAATDTLVVFTGREPLADSVIAAIPGVQRVRRVAPVLPVLSRANLSVPFLHAGEMVQRADPKTRKLSDFALEYECARGDIDEAAVLEQMRHLLGIMRGGVTAGLAGTEYDDRILPRQSHRFAEKLERGELLDGGLLNRAILYITALMEVKSSMGVFVAAPTAGSCGTFAGTCIAAAEARQSPEDATLRAMLAGGLIGVFTATRSSFAAEVGGCQAETGAGAAMAAAALVELAGGTAAQSLSAASHAFQNVLGLVCDPVGNRVEAPCLGRNIAGAANALASANMALSGYDHLIPLDEVLDAHREISENMARELRCTALGGLSVTPTSKAIEAKLCGSGGCGSC</sequence>
<evidence type="ECO:0000256" key="3">
    <source>
        <dbReference type="ARBA" id="ARBA00008636"/>
    </source>
</evidence>
<dbReference type="Pfam" id="PF03313">
    <property type="entry name" value="SDH_alpha"/>
    <property type="match status" value="1"/>
</dbReference>
<dbReference type="GO" id="GO:0051539">
    <property type="term" value="F:4 iron, 4 sulfur cluster binding"/>
    <property type="evidence" value="ECO:0007669"/>
    <property type="project" value="UniProtKB-KW"/>
</dbReference>
<feature type="region of interest" description="Disordered" evidence="12">
    <location>
        <begin position="1"/>
        <end position="23"/>
    </location>
</feature>
<proteinExistence type="inferred from homology"/>
<evidence type="ECO:0000256" key="12">
    <source>
        <dbReference type="SAM" id="MobiDB-lite"/>
    </source>
</evidence>
<dbReference type="GO" id="GO:0046872">
    <property type="term" value="F:metal ion binding"/>
    <property type="evidence" value="ECO:0007669"/>
    <property type="project" value="UniProtKB-KW"/>
</dbReference>
<accession>A0A518EVN0</accession>
<dbReference type="InterPro" id="IPR029009">
    <property type="entry name" value="ASB_dom_sf"/>
</dbReference>
<dbReference type="GO" id="GO:0006094">
    <property type="term" value="P:gluconeogenesis"/>
    <property type="evidence" value="ECO:0007669"/>
    <property type="project" value="UniProtKB-KW"/>
</dbReference>